<dbReference type="Proteomes" id="UP000297706">
    <property type="component" value="Unassembled WGS sequence"/>
</dbReference>
<organism evidence="1 2">
    <name type="scientific">Methylotenera oryzisoli</name>
    <dbReference type="NCBI Taxonomy" id="2080758"/>
    <lineage>
        <taxon>Bacteria</taxon>
        <taxon>Pseudomonadati</taxon>
        <taxon>Pseudomonadota</taxon>
        <taxon>Betaproteobacteria</taxon>
        <taxon>Nitrosomonadales</taxon>
        <taxon>Methylophilaceae</taxon>
        <taxon>Methylotenera</taxon>
    </lineage>
</organism>
<comment type="caution">
    <text evidence="1">The sequence shown here is derived from an EMBL/GenBank/DDBJ whole genome shotgun (WGS) entry which is preliminary data.</text>
</comment>
<dbReference type="EMBL" id="PQVH01000009">
    <property type="protein sequence ID" value="TFW71155.1"/>
    <property type="molecule type" value="Genomic_DNA"/>
</dbReference>
<reference evidence="1 2" key="1">
    <citation type="submission" date="2018-02" db="EMBL/GenBank/DDBJ databases">
        <title>A novel lanthanide dependent methylotroph, Methylotenera sp. La3113.</title>
        <authorList>
            <person name="Lv H."/>
            <person name="Tani A."/>
        </authorList>
    </citation>
    <scope>NUCLEOTIDE SEQUENCE [LARGE SCALE GENOMIC DNA]</scope>
    <source>
        <strain evidence="1 2">La3113</strain>
    </source>
</reference>
<dbReference type="AlphaFoldDB" id="A0A4Y9VRT8"/>
<gene>
    <name evidence="1" type="ORF">C3Y98_07755</name>
</gene>
<evidence type="ECO:0000313" key="1">
    <source>
        <dbReference type="EMBL" id="TFW71155.1"/>
    </source>
</evidence>
<sequence>MDQLRDRIIKEFGPYGFKYFRETIWSSSLQQVDLPRVRSFLLKNNFNHIDVSLIIPQNEETCRMRWSTHYQQSGQCVSSMHKVPIPAGSNHLKLTFCYTTSDVRHNSQAQTVVVANALRLVFGVPIARELIITRYFSESTSASETFSDEGYASQFDNQELNMFDNPAIEQAELIEIPEDAAILLDKSFAQTFPSERFILMWLAFEAIIHSVIKEGSNGEKRKAFFEKILKSDIANKEVLRLFKLRCDIFKEGQVSGQNIENDCWSLYAAMQLLVMKDCEQRRAYLLGYESILKQQDIASK</sequence>
<name>A0A4Y9VRT8_9PROT</name>
<proteinExistence type="predicted"/>
<keyword evidence="2" id="KW-1185">Reference proteome</keyword>
<protein>
    <submittedName>
        <fullName evidence="1">Uncharacterized protein</fullName>
    </submittedName>
</protein>
<accession>A0A4Y9VRT8</accession>
<evidence type="ECO:0000313" key="2">
    <source>
        <dbReference type="Proteomes" id="UP000297706"/>
    </source>
</evidence>